<dbReference type="EMBL" id="ADFV01086279">
    <property type="status" value="NOT_ANNOTATED_CDS"/>
    <property type="molecule type" value="Genomic_DNA"/>
</dbReference>
<dbReference type="Pfam" id="PF15748">
    <property type="entry name" value="CCSAP"/>
    <property type="match status" value="1"/>
</dbReference>
<reference evidence="2" key="2">
    <citation type="submission" date="2025-08" db="UniProtKB">
        <authorList>
            <consortium name="Ensembl"/>
        </authorList>
    </citation>
    <scope>IDENTIFICATION</scope>
</reference>
<dbReference type="AlphaFoldDB" id="G1RVZ0"/>
<dbReference type="Proteomes" id="UP000001073">
    <property type="component" value="Chromosome 5"/>
</dbReference>
<dbReference type="PANTHER" id="PTHR31022:SF4">
    <property type="entry name" value="CENTRIOLE, CILIA AND SPINDLE-ASSOCIATED PROTEIN"/>
    <property type="match status" value="1"/>
</dbReference>
<evidence type="ECO:0000313" key="2">
    <source>
        <dbReference type="Ensembl" id="ENSNLEP00000017417.2"/>
    </source>
</evidence>
<dbReference type="GO" id="GO:0030424">
    <property type="term" value="C:axon"/>
    <property type="evidence" value="ECO:0007669"/>
    <property type="project" value="TreeGrafter"/>
</dbReference>
<feature type="compositionally biased region" description="Polar residues" evidence="1">
    <location>
        <begin position="220"/>
        <end position="231"/>
    </location>
</feature>
<feature type="compositionally biased region" description="Basic and acidic residues" evidence="1">
    <location>
        <begin position="167"/>
        <end position="176"/>
    </location>
</feature>
<dbReference type="HOGENOM" id="CLU_054214_0_0_1"/>
<dbReference type="GeneTree" id="ENSGT00390000003512"/>
<feature type="compositionally biased region" description="Low complexity" evidence="1">
    <location>
        <begin position="127"/>
        <end position="139"/>
    </location>
</feature>
<dbReference type="GO" id="GO:0036064">
    <property type="term" value="C:ciliary basal body"/>
    <property type="evidence" value="ECO:0007669"/>
    <property type="project" value="TreeGrafter"/>
</dbReference>
<dbReference type="InterPro" id="IPR029774">
    <property type="entry name" value="CSAP"/>
</dbReference>
<dbReference type="GO" id="GO:0035869">
    <property type="term" value="C:ciliary transition zone"/>
    <property type="evidence" value="ECO:0007669"/>
    <property type="project" value="TreeGrafter"/>
</dbReference>
<evidence type="ECO:0000313" key="3">
    <source>
        <dbReference type="Proteomes" id="UP000001073"/>
    </source>
</evidence>
<feature type="region of interest" description="Disordered" evidence="1">
    <location>
        <begin position="305"/>
        <end position="329"/>
    </location>
</feature>
<dbReference type="eggNOG" id="ENOG502S0N0">
    <property type="taxonomic scope" value="Eukaryota"/>
</dbReference>
<dbReference type="FunCoup" id="G1RVZ0">
    <property type="interactions" value="209"/>
</dbReference>
<reference evidence="2" key="3">
    <citation type="submission" date="2025-09" db="UniProtKB">
        <authorList>
            <consortium name="Ensembl"/>
        </authorList>
    </citation>
    <scope>IDENTIFICATION</scope>
</reference>
<dbReference type="PANTHER" id="PTHR31022">
    <property type="entry name" value="CENTRIOLE, CILIA AND SPINDLE-ASSOCIATED PROTEIN"/>
    <property type="match status" value="1"/>
</dbReference>
<dbReference type="EMBL" id="ADFV01086284">
    <property type="status" value="NOT_ANNOTATED_CDS"/>
    <property type="molecule type" value="Genomic_DNA"/>
</dbReference>
<proteinExistence type="predicted"/>
<dbReference type="EMBL" id="ADFV01086285">
    <property type="status" value="NOT_ANNOTATED_CDS"/>
    <property type="molecule type" value="Genomic_DNA"/>
</dbReference>
<dbReference type="GO" id="GO:0005819">
    <property type="term" value="C:spindle"/>
    <property type="evidence" value="ECO:0007669"/>
    <property type="project" value="TreeGrafter"/>
</dbReference>
<dbReference type="GO" id="GO:0005814">
    <property type="term" value="C:centriole"/>
    <property type="evidence" value="ECO:0007669"/>
    <property type="project" value="TreeGrafter"/>
</dbReference>
<dbReference type="GO" id="GO:0005930">
    <property type="term" value="C:axoneme"/>
    <property type="evidence" value="ECO:0007669"/>
    <property type="project" value="TreeGrafter"/>
</dbReference>
<keyword evidence="3" id="KW-1185">Reference proteome</keyword>
<feature type="compositionally biased region" description="Pro residues" evidence="1">
    <location>
        <begin position="146"/>
        <end position="160"/>
    </location>
</feature>
<organism evidence="2 3">
    <name type="scientific">Nomascus leucogenys</name>
    <name type="common">Northern white-cheeked gibbon</name>
    <name type="synonym">Hylobates leucogenys</name>
    <dbReference type="NCBI Taxonomy" id="61853"/>
    <lineage>
        <taxon>Eukaryota</taxon>
        <taxon>Metazoa</taxon>
        <taxon>Chordata</taxon>
        <taxon>Craniata</taxon>
        <taxon>Vertebrata</taxon>
        <taxon>Euteleostomi</taxon>
        <taxon>Mammalia</taxon>
        <taxon>Eutheria</taxon>
        <taxon>Euarchontoglires</taxon>
        <taxon>Primates</taxon>
        <taxon>Haplorrhini</taxon>
        <taxon>Catarrhini</taxon>
        <taxon>Hylobatidae</taxon>
        <taxon>Nomascus</taxon>
    </lineage>
</organism>
<protein>
    <submittedName>
        <fullName evidence="2">Centriole, cilia and spindle associated protein</fullName>
    </submittedName>
</protein>
<feature type="compositionally biased region" description="Acidic residues" evidence="1">
    <location>
        <begin position="177"/>
        <end position="193"/>
    </location>
</feature>
<feature type="region of interest" description="Disordered" evidence="1">
    <location>
        <begin position="127"/>
        <end position="255"/>
    </location>
</feature>
<dbReference type="Ensembl" id="ENSNLET00000018286.2">
    <property type="protein sequence ID" value="ENSNLEP00000017417.2"/>
    <property type="gene ID" value="ENSNLEG00000014345.2"/>
</dbReference>
<dbReference type="EMBL" id="ADFV01086282">
    <property type="status" value="NOT_ANNOTATED_CDS"/>
    <property type="molecule type" value="Genomic_DNA"/>
</dbReference>
<dbReference type="EMBL" id="ADFV01086280">
    <property type="status" value="NOT_ANNOTATED_CDS"/>
    <property type="molecule type" value="Genomic_DNA"/>
</dbReference>
<dbReference type="InParanoid" id="G1RVZ0"/>
<feature type="compositionally biased region" description="Basic and acidic residues" evidence="1">
    <location>
        <begin position="202"/>
        <end position="219"/>
    </location>
</feature>
<reference evidence="2 3" key="1">
    <citation type="submission" date="2012-10" db="EMBL/GenBank/DDBJ databases">
        <authorList>
            <consortium name="Gibbon Genome Sequencing Consortium"/>
        </authorList>
    </citation>
    <scope>NUCLEOTIDE SEQUENCE [LARGE SCALE GENOMIC DNA]</scope>
</reference>
<dbReference type="OMA" id="GCNIRAQ"/>
<gene>
    <name evidence="2" type="primary">CCSAP</name>
</gene>
<dbReference type="EMBL" id="ADFV01086281">
    <property type="status" value="NOT_ANNOTATED_CDS"/>
    <property type="molecule type" value="Genomic_DNA"/>
</dbReference>
<evidence type="ECO:0000256" key="1">
    <source>
        <dbReference type="SAM" id="MobiDB-lite"/>
    </source>
</evidence>
<dbReference type="GO" id="GO:0008017">
    <property type="term" value="F:microtubule binding"/>
    <property type="evidence" value="ECO:0007669"/>
    <property type="project" value="TreeGrafter"/>
</dbReference>
<dbReference type="GO" id="GO:1901673">
    <property type="term" value="P:regulation of mitotic spindle assembly"/>
    <property type="evidence" value="ECO:0007669"/>
    <property type="project" value="TreeGrafter"/>
</dbReference>
<dbReference type="EMBL" id="ADFV01086283">
    <property type="status" value="NOT_ANNOTATED_CDS"/>
    <property type="molecule type" value="Genomic_DNA"/>
</dbReference>
<name>G1RVZ0_NOMLE</name>
<sequence>MRDAGSKAAAPAELAGRTLDANPGCNIRAQRLDTGAAVENNRTTFPSFTNSVAVLRSRSQRGPAAQPGIQQAFTNVHGTESSLERSSCVKAVDTYGPCYRELLHYRLGRRLLEQAHAPWLWDDWGPAGSSEDSASSESSGAGGPAGPAPRCAPPSPPPSVEPAAQEEAERRARGAPEEQDAEAGDAEAEDAEDAALPALPVKDVEDKPEQQTRTRETDKSPTSTEPRQQPSALFARGNRKAVKSPQRSSSKIKEKHPFALYGWGEKQMDTGSQKTHNVCASAPVHEIHESALRAKNRRQVEKRKLVAQRQRAHSVDVEKNRKMKASSSENPWMTEYMRCYSARA</sequence>
<accession>G1RVZ0</accession>